<dbReference type="AlphaFoldDB" id="A0A4Z2HA53"/>
<name>A0A4Z2HA53_9TELE</name>
<dbReference type="OrthoDB" id="5952813at2759"/>
<protein>
    <submittedName>
        <fullName evidence="1">Uncharacterized protein</fullName>
    </submittedName>
</protein>
<dbReference type="EMBL" id="SRLO01000311">
    <property type="protein sequence ID" value="TNN61662.1"/>
    <property type="molecule type" value="Genomic_DNA"/>
</dbReference>
<proteinExistence type="predicted"/>
<accession>A0A4Z2HA53</accession>
<sequence>MKRESWGANICALANDIGGPTYGKKIMSGSLAAAGVFASEGRVGTVLRNIHPPYHKARCQGARNLNPVPYQAAYVGHKIHMDQNEKMVMFGVTHVLAIDGFSSKIVGEATMPG</sequence>
<dbReference type="Proteomes" id="UP000314294">
    <property type="component" value="Unassembled WGS sequence"/>
</dbReference>
<evidence type="ECO:0000313" key="1">
    <source>
        <dbReference type="EMBL" id="TNN61662.1"/>
    </source>
</evidence>
<organism evidence="1 2">
    <name type="scientific">Liparis tanakae</name>
    <name type="common">Tanaka's snailfish</name>
    <dbReference type="NCBI Taxonomy" id="230148"/>
    <lineage>
        <taxon>Eukaryota</taxon>
        <taxon>Metazoa</taxon>
        <taxon>Chordata</taxon>
        <taxon>Craniata</taxon>
        <taxon>Vertebrata</taxon>
        <taxon>Euteleostomi</taxon>
        <taxon>Actinopterygii</taxon>
        <taxon>Neopterygii</taxon>
        <taxon>Teleostei</taxon>
        <taxon>Neoteleostei</taxon>
        <taxon>Acanthomorphata</taxon>
        <taxon>Eupercaria</taxon>
        <taxon>Perciformes</taxon>
        <taxon>Cottioidei</taxon>
        <taxon>Cottales</taxon>
        <taxon>Liparidae</taxon>
        <taxon>Liparis</taxon>
    </lineage>
</organism>
<evidence type="ECO:0000313" key="2">
    <source>
        <dbReference type="Proteomes" id="UP000314294"/>
    </source>
</evidence>
<comment type="caution">
    <text evidence="1">The sequence shown here is derived from an EMBL/GenBank/DDBJ whole genome shotgun (WGS) entry which is preliminary data.</text>
</comment>
<keyword evidence="2" id="KW-1185">Reference proteome</keyword>
<gene>
    <name evidence="1" type="ORF">EYF80_028092</name>
</gene>
<reference evidence="1 2" key="1">
    <citation type="submission" date="2019-03" db="EMBL/GenBank/DDBJ databases">
        <title>First draft genome of Liparis tanakae, snailfish: a comprehensive survey of snailfish specific genes.</title>
        <authorList>
            <person name="Kim W."/>
            <person name="Song I."/>
            <person name="Jeong J.-H."/>
            <person name="Kim D."/>
            <person name="Kim S."/>
            <person name="Ryu S."/>
            <person name="Song J.Y."/>
            <person name="Lee S.K."/>
        </authorList>
    </citation>
    <scope>NUCLEOTIDE SEQUENCE [LARGE SCALE GENOMIC DNA]</scope>
    <source>
        <tissue evidence="1">Muscle</tissue>
    </source>
</reference>